<feature type="transmembrane region" description="Helical" evidence="2">
    <location>
        <begin position="27"/>
        <end position="47"/>
    </location>
</feature>
<feature type="transmembrane region" description="Helical" evidence="2">
    <location>
        <begin position="53"/>
        <end position="73"/>
    </location>
</feature>
<feature type="compositionally biased region" description="Acidic residues" evidence="1">
    <location>
        <begin position="548"/>
        <end position="563"/>
    </location>
</feature>
<dbReference type="AlphaFoldDB" id="A0A9Q1Q984"/>
<dbReference type="EMBL" id="JAKOGI010000560">
    <property type="protein sequence ID" value="KAJ8433109.1"/>
    <property type="molecule type" value="Genomic_DNA"/>
</dbReference>
<dbReference type="Proteomes" id="UP001153076">
    <property type="component" value="Unassembled WGS sequence"/>
</dbReference>
<feature type="compositionally biased region" description="Polar residues" evidence="1">
    <location>
        <begin position="490"/>
        <end position="512"/>
    </location>
</feature>
<keyword evidence="4" id="KW-1185">Reference proteome</keyword>
<dbReference type="PANTHER" id="PTHR33870">
    <property type="entry name" value="CARDIOMYOPATHY-ASSOCIATED PROTEIN"/>
    <property type="match status" value="1"/>
</dbReference>
<evidence type="ECO:0000256" key="2">
    <source>
        <dbReference type="SAM" id="Phobius"/>
    </source>
</evidence>
<keyword evidence="2" id="KW-0812">Transmembrane</keyword>
<organism evidence="3 4">
    <name type="scientific">Carnegiea gigantea</name>
    <dbReference type="NCBI Taxonomy" id="171969"/>
    <lineage>
        <taxon>Eukaryota</taxon>
        <taxon>Viridiplantae</taxon>
        <taxon>Streptophyta</taxon>
        <taxon>Embryophyta</taxon>
        <taxon>Tracheophyta</taxon>
        <taxon>Spermatophyta</taxon>
        <taxon>Magnoliopsida</taxon>
        <taxon>eudicotyledons</taxon>
        <taxon>Gunneridae</taxon>
        <taxon>Pentapetalae</taxon>
        <taxon>Caryophyllales</taxon>
        <taxon>Cactineae</taxon>
        <taxon>Cactaceae</taxon>
        <taxon>Cactoideae</taxon>
        <taxon>Echinocereeae</taxon>
        <taxon>Carnegiea</taxon>
    </lineage>
</organism>
<keyword evidence="2" id="KW-1133">Transmembrane helix</keyword>
<feature type="compositionally biased region" description="Basic and acidic residues" evidence="1">
    <location>
        <begin position="625"/>
        <end position="644"/>
    </location>
</feature>
<sequence length="667" mass="74739">MAADSLRARHPKRRINIISLRKVYRSVWNHPLVVVVLLFLICLHQYFPSAFALVVSVSPIIICTAVLLGAILVHGQPNDHRVEYHGGLSSTISSQRTGVADHSSCAERDRIYSNNRFSEVRNNIVAKNMVVSGMVGAGIKVIDNLATRVDWEYCNSKLSQGKSKAGFHFGHFEDKDFQMPEIQAQNLVGRHDRMLQVDADAGIMDKLDNKLETFGYQYNHVNAATRHDSSESESDGGRKPFVNDLVVHSIATPQEIHPLLDTEDLLLHNLNLWLENLLARRKVQRNFSMISERNLIDLDFSDLPFQVAPISTNRVNPFDTPGDTNPHDNVPPIPGSAPSIALRRKNPFDSPSTSPKRADNPIEECPEEESMETDLKNAVFHTNASSSTDYIRIEDVLEPKYMERGEKEASLRRYGSFNLGYDFMVDASGSGQDLLEVDRRNAVFSRHESFSVRPAFSSIFTREKPNRRQWRPIFVPKQLAREEVMHPSLERQSSQDSGSAVSQISDSESFSSGEDYEHIGSNEEESSTSELHQNGEETITADHFPSDSESESEYSEAVEDDENEHLAVTVSVNADNEYQKTLASGENFDTASSTSMSSKEDDGSSNGRQFQDVEVDESVFSPKAPLDESDIKYMSTEEDHKEIEPIYDESPSAIVKNRAFSSTSAQI</sequence>
<feature type="region of interest" description="Disordered" evidence="1">
    <location>
        <begin position="316"/>
        <end position="372"/>
    </location>
</feature>
<keyword evidence="2" id="KW-0472">Membrane</keyword>
<evidence type="ECO:0000256" key="1">
    <source>
        <dbReference type="SAM" id="MobiDB-lite"/>
    </source>
</evidence>
<accession>A0A9Q1Q984</accession>
<feature type="region of interest" description="Disordered" evidence="1">
    <location>
        <begin position="486"/>
        <end position="667"/>
    </location>
</feature>
<protein>
    <submittedName>
        <fullName evidence="3">Uncharacterized protein</fullName>
    </submittedName>
</protein>
<dbReference type="OrthoDB" id="1908091at2759"/>
<comment type="caution">
    <text evidence="3">The sequence shown here is derived from an EMBL/GenBank/DDBJ whole genome shotgun (WGS) entry which is preliminary data.</text>
</comment>
<evidence type="ECO:0000313" key="3">
    <source>
        <dbReference type="EMBL" id="KAJ8433109.1"/>
    </source>
</evidence>
<dbReference type="PANTHER" id="PTHR33870:SF4">
    <property type="entry name" value="CARDIOMYOPATHY-ASSOCIATED PROTEIN"/>
    <property type="match status" value="1"/>
</dbReference>
<name>A0A9Q1Q984_9CARY</name>
<feature type="compositionally biased region" description="Polar residues" evidence="1">
    <location>
        <begin position="570"/>
        <end position="597"/>
    </location>
</feature>
<evidence type="ECO:0000313" key="4">
    <source>
        <dbReference type="Proteomes" id="UP001153076"/>
    </source>
</evidence>
<feature type="compositionally biased region" description="Acidic residues" evidence="1">
    <location>
        <begin position="361"/>
        <end position="372"/>
    </location>
</feature>
<reference evidence="3" key="1">
    <citation type="submission" date="2022-04" db="EMBL/GenBank/DDBJ databases">
        <title>Carnegiea gigantea Genome sequencing and assembly v2.</title>
        <authorList>
            <person name="Copetti D."/>
            <person name="Sanderson M.J."/>
            <person name="Burquez A."/>
            <person name="Wojciechowski M.F."/>
        </authorList>
    </citation>
    <scope>NUCLEOTIDE SEQUENCE</scope>
    <source>
        <strain evidence="3">SGP5-SGP5p</strain>
        <tissue evidence="3">Aerial part</tissue>
    </source>
</reference>
<proteinExistence type="predicted"/>
<gene>
    <name evidence="3" type="ORF">Cgig2_020605</name>
</gene>